<proteinExistence type="predicted"/>
<accession>A0A0E2H3Y5</accession>
<feature type="domain" description="RNA polymerase sigma-70 region 4" evidence="1">
    <location>
        <begin position="82"/>
        <end position="131"/>
    </location>
</feature>
<dbReference type="InterPro" id="IPR036388">
    <property type="entry name" value="WH-like_DNA-bd_sf"/>
</dbReference>
<gene>
    <name evidence="2" type="ORF">HMPREF1090_04963</name>
</gene>
<name>A0A0E2H3Y5_9FIRM</name>
<reference evidence="2 3" key="1">
    <citation type="submission" date="2013-01" db="EMBL/GenBank/DDBJ databases">
        <title>The Genome Sequence of Clostridium clostridioforme 90A8.</title>
        <authorList>
            <consortium name="The Broad Institute Genome Sequencing Platform"/>
            <person name="Earl A."/>
            <person name="Ward D."/>
            <person name="Feldgarden M."/>
            <person name="Gevers D."/>
            <person name="Courvalin P."/>
            <person name="Lambert T."/>
            <person name="Walker B."/>
            <person name="Young S.K."/>
            <person name="Zeng Q."/>
            <person name="Gargeya S."/>
            <person name="Fitzgerald M."/>
            <person name="Haas B."/>
            <person name="Abouelleil A."/>
            <person name="Alvarado L."/>
            <person name="Arachchi H.M."/>
            <person name="Berlin A.M."/>
            <person name="Chapman S.B."/>
            <person name="Dewar J."/>
            <person name="Goldberg J."/>
            <person name="Griggs A."/>
            <person name="Gujja S."/>
            <person name="Hansen M."/>
            <person name="Howarth C."/>
            <person name="Imamovic A."/>
            <person name="Larimer J."/>
            <person name="McCowan C."/>
            <person name="Murphy C."/>
            <person name="Neiman D."/>
            <person name="Pearson M."/>
            <person name="Priest M."/>
            <person name="Roberts A."/>
            <person name="Saif S."/>
            <person name="Shea T."/>
            <person name="Sisk P."/>
            <person name="Sykes S."/>
            <person name="Wortman J."/>
            <person name="Nusbaum C."/>
            <person name="Birren B."/>
        </authorList>
    </citation>
    <scope>NUCLEOTIDE SEQUENCE [LARGE SCALE GENOMIC DNA]</scope>
    <source>
        <strain evidence="2 3">90A8</strain>
    </source>
</reference>
<dbReference type="Proteomes" id="UP000013085">
    <property type="component" value="Unassembled WGS sequence"/>
</dbReference>
<dbReference type="HOGENOM" id="CLU_110616_4_1_9"/>
<protein>
    <submittedName>
        <fullName evidence="2">Sigma-70 family RNA polymerase sigma factor</fullName>
    </submittedName>
</protein>
<comment type="caution">
    <text evidence="2">The sequence shown here is derived from an EMBL/GenBank/DDBJ whole genome shotgun (WGS) entry which is preliminary data.</text>
</comment>
<sequence>MQYYIRIDNRNVYVSEEIYKLYCKGERKERYFRESDIHNKTFYYNALDTEDLNGCDLFQDTRSKPVDEQAEESLEHSLLFEAIKDLEPKEKDIIRRIYCYDQSLRQISRETGVPVTTLHYRHGKILRKLRNLMG</sequence>
<dbReference type="InterPro" id="IPR013324">
    <property type="entry name" value="RNA_pol_sigma_r3/r4-like"/>
</dbReference>
<dbReference type="GO" id="GO:0003700">
    <property type="term" value="F:DNA-binding transcription factor activity"/>
    <property type="evidence" value="ECO:0007669"/>
    <property type="project" value="InterPro"/>
</dbReference>
<dbReference type="Gene3D" id="1.10.10.10">
    <property type="entry name" value="Winged helix-like DNA-binding domain superfamily/Winged helix DNA-binding domain"/>
    <property type="match status" value="1"/>
</dbReference>
<dbReference type="InterPro" id="IPR007630">
    <property type="entry name" value="RNA_pol_sigma70_r4"/>
</dbReference>
<organism evidence="2 3">
    <name type="scientific">[Clostridium] clostridioforme 90A8</name>
    <dbReference type="NCBI Taxonomy" id="999408"/>
    <lineage>
        <taxon>Bacteria</taxon>
        <taxon>Bacillati</taxon>
        <taxon>Bacillota</taxon>
        <taxon>Clostridia</taxon>
        <taxon>Lachnospirales</taxon>
        <taxon>Lachnospiraceae</taxon>
        <taxon>Enterocloster</taxon>
    </lineage>
</organism>
<evidence type="ECO:0000259" key="1">
    <source>
        <dbReference type="Pfam" id="PF04545"/>
    </source>
</evidence>
<dbReference type="GO" id="GO:0006352">
    <property type="term" value="P:DNA-templated transcription initiation"/>
    <property type="evidence" value="ECO:0007669"/>
    <property type="project" value="InterPro"/>
</dbReference>
<dbReference type="GeneID" id="57962077"/>
<dbReference type="EMBL" id="AGYR01000061">
    <property type="protein sequence ID" value="ENZ08449.1"/>
    <property type="molecule type" value="Genomic_DNA"/>
</dbReference>
<evidence type="ECO:0000313" key="2">
    <source>
        <dbReference type="EMBL" id="ENZ08449.1"/>
    </source>
</evidence>
<evidence type="ECO:0000313" key="3">
    <source>
        <dbReference type="Proteomes" id="UP000013085"/>
    </source>
</evidence>
<dbReference type="RefSeq" id="WP_002587335.1">
    <property type="nucleotide sequence ID" value="NZ_KB850990.1"/>
</dbReference>
<dbReference type="SUPFAM" id="SSF88659">
    <property type="entry name" value="Sigma3 and sigma4 domains of RNA polymerase sigma factors"/>
    <property type="match status" value="1"/>
</dbReference>
<dbReference type="AlphaFoldDB" id="A0A0E2H3Y5"/>
<dbReference type="PATRIC" id="fig|999408.3.peg.5346"/>
<dbReference type="Pfam" id="PF04545">
    <property type="entry name" value="Sigma70_r4"/>
    <property type="match status" value="1"/>
</dbReference>